<evidence type="ECO:0000256" key="9">
    <source>
        <dbReference type="ARBA" id="ARBA00022840"/>
    </source>
</evidence>
<keyword evidence="9" id="KW-0067">ATP-binding</keyword>
<dbReference type="PANTHER" id="PTHR11669">
    <property type="entry name" value="REPLICATION FACTOR C / DNA POLYMERASE III GAMMA-TAU SUBUNIT"/>
    <property type="match status" value="1"/>
</dbReference>
<dbReference type="Pfam" id="PF13177">
    <property type="entry name" value="DNA_pol3_delta2"/>
    <property type="match status" value="1"/>
</dbReference>
<dbReference type="Gene3D" id="1.20.272.10">
    <property type="match status" value="1"/>
</dbReference>
<evidence type="ECO:0000256" key="4">
    <source>
        <dbReference type="ARBA" id="ARBA00022695"/>
    </source>
</evidence>
<evidence type="ECO:0000256" key="8">
    <source>
        <dbReference type="ARBA" id="ARBA00022833"/>
    </source>
</evidence>
<dbReference type="InterPro" id="IPR050238">
    <property type="entry name" value="DNA_Rep/Repair_Clamp_Loader"/>
</dbReference>
<dbReference type="Gene3D" id="1.10.8.60">
    <property type="match status" value="1"/>
</dbReference>
<proteinExistence type="inferred from homology"/>
<dbReference type="InterPro" id="IPR027417">
    <property type="entry name" value="P-loop_NTPase"/>
</dbReference>
<keyword evidence="3 14" id="KW-0808">Transferase</keyword>
<comment type="similarity">
    <text evidence="1">Belongs to the DnaX/STICHEL family.</text>
</comment>
<feature type="compositionally biased region" description="Basic and acidic residues" evidence="12">
    <location>
        <begin position="546"/>
        <end position="560"/>
    </location>
</feature>
<dbReference type="PANTHER" id="PTHR11669:SF0">
    <property type="entry name" value="PROTEIN STICHEL-LIKE 2"/>
    <property type="match status" value="1"/>
</dbReference>
<dbReference type="InterPro" id="IPR008921">
    <property type="entry name" value="DNA_pol3_clamp-load_cplx_C"/>
</dbReference>
<keyword evidence="15" id="KW-1185">Reference proteome</keyword>
<comment type="caution">
    <text evidence="14">The sequence shown here is derived from an EMBL/GenBank/DDBJ whole genome shotgun (WGS) entry which is preliminary data.</text>
</comment>
<gene>
    <name evidence="14" type="ORF">J2S11_003470</name>
</gene>
<evidence type="ECO:0000256" key="3">
    <source>
        <dbReference type="ARBA" id="ARBA00022679"/>
    </source>
</evidence>
<dbReference type="InterPro" id="IPR048448">
    <property type="entry name" value="DnaX-like_C"/>
</dbReference>
<dbReference type="InterPro" id="IPR045085">
    <property type="entry name" value="HLD_clamp_pol_III_gamma_tau"/>
</dbReference>
<evidence type="ECO:0000256" key="5">
    <source>
        <dbReference type="ARBA" id="ARBA00022705"/>
    </source>
</evidence>
<dbReference type="CDD" id="cd00009">
    <property type="entry name" value="AAA"/>
    <property type="match status" value="1"/>
</dbReference>
<accession>A0ABT9W2R2</accession>
<evidence type="ECO:0000256" key="11">
    <source>
        <dbReference type="ARBA" id="ARBA00049244"/>
    </source>
</evidence>
<dbReference type="RefSeq" id="WP_307396680.1">
    <property type="nucleotide sequence ID" value="NZ_BAAADK010000008.1"/>
</dbReference>
<sequence length="588" mass="66079">MKHQALYRAWRPQGFADVVDQVHITKTLQNALIENNCSHAYLFNGPRGTGKTSTAKILAKAVNCEKAPVAEPCNECASCLGITRGSVVDVVEIDAASNNGVDEIRDIRDKVRFSPTEVRMKVYIIDEVHMLTQGAFNALLKTLEEPPAHVMFILATTEPHKIPLTIISRCQRFDFRRISKSAIAHHLQRVCEQEKIEIETAALQLLAQVAEGGMRDALSLLDQASSFAEAGVTLDDVLMVTGAVSQEALATLADAMLGGRVDEAIRSIHVLLEQGKEPTRLVEDLILYFRDMLLYQTSADLENLLERVQLTEDFKHKAKQYSKDQLVRSVERLSYVQQEMKWTNHPRVFLEIASIQSVEVSASPLVVENEKGAAGPNSMQENLQGAGSPETLQRLEAKVNELEKRLQQVQQTGGSPNSGSDSGTIDLKAKKRAKPIQLSTDKLVDMLKKASKPTLIQLTEQWQIILEEVKKKKIVLKALLSDCEPVACSEDFFILAFKNEFHRNTSEEEQHREMIEEVIHRQMKSTAKMITIMYNEWDEVKQQFIKEQRGEGRPQEKSEQQEQDDVVVEEAVKLVGEDLVEIISSEEE</sequence>
<dbReference type="NCBIfam" id="TIGR02397">
    <property type="entry name" value="dnaX_nterm"/>
    <property type="match status" value="1"/>
</dbReference>
<evidence type="ECO:0000256" key="6">
    <source>
        <dbReference type="ARBA" id="ARBA00022723"/>
    </source>
</evidence>
<evidence type="ECO:0000313" key="14">
    <source>
        <dbReference type="EMBL" id="MDQ0167545.1"/>
    </source>
</evidence>
<dbReference type="SMART" id="SM00382">
    <property type="entry name" value="AAA"/>
    <property type="match status" value="1"/>
</dbReference>
<dbReference type="Proteomes" id="UP001235840">
    <property type="component" value="Unassembled WGS sequence"/>
</dbReference>
<dbReference type="SUPFAM" id="SSF48019">
    <property type="entry name" value="post-AAA+ oligomerization domain-like"/>
    <property type="match status" value="1"/>
</dbReference>
<organism evidence="14 15">
    <name type="scientific">Caldalkalibacillus horti</name>
    <dbReference type="NCBI Taxonomy" id="77523"/>
    <lineage>
        <taxon>Bacteria</taxon>
        <taxon>Bacillati</taxon>
        <taxon>Bacillota</taxon>
        <taxon>Bacilli</taxon>
        <taxon>Bacillales</taxon>
        <taxon>Bacillaceae</taxon>
        <taxon>Caldalkalibacillus</taxon>
    </lineage>
</organism>
<evidence type="ECO:0000256" key="2">
    <source>
        <dbReference type="ARBA" id="ARBA00012417"/>
    </source>
</evidence>
<keyword evidence="10" id="KW-0239">DNA-directed DNA polymerase</keyword>
<dbReference type="InterPro" id="IPR001270">
    <property type="entry name" value="ClpA/B"/>
</dbReference>
<evidence type="ECO:0000256" key="12">
    <source>
        <dbReference type="SAM" id="MobiDB-lite"/>
    </source>
</evidence>
<evidence type="ECO:0000259" key="13">
    <source>
        <dbReference type="SMART" id="SM00382"/>
    </source>
</evidence>
<feature type="domain" description="AAA+ ATPase" evidence="13">
    <location>
        <begin position="37"/>
        <end position="179"/>
    </location>
</feature>
<feature type="compositionally biased region" description="Polar residues" evidence="12">
    <location>
        <begin position="407"/>
        <end position="423"/>
    </location>
</feature>
<feature type="region of interest" description="Disordered" evidence="12">
    <location>
        <begin position="546"/>
        <end position="565"/>
    </location>
</feature>
<evidence type="ECO:0000256" key="1">
    <source>
        <dbReference type="ARBA" id="ARBA00006360"/>
    </source>
</evidence>
<feature type="region of interest" description="Disordered" evidence="12">
    <location>
        <begin position="405"/>
        <end position="432"/>
    </location>
</feature>
<reference evidence="14 15" key="1">
    <citation type="submission" date="2023-07" db="EMBL/GenBank/DDBJ databases">
        <title>Genomic Encyclopedia of Type Strains, Phase IV (KMG-IV): sequencing the most valuable type-strain genomes for metagenomic binning, comparative biology and taxonomic classification.</title>
        <authorList>
            <person name="Goeker M."/>
        </authorList>
    </citation>
    <scope>NUCLEOTIDE SEQUENCE [LARGE SCALE GENOMIC DNA]</scope>
    <source>
        <strain evidence="14 15">DSM 12751</strain>
    </source>
</reference>
<dbReference type="EC" id="2.7.7.7" evidence="2"/>
<dbReference type="NCBIfam" id="NF004046">
    <property type="entry name" value="PRK05563.1"/>
    <property type="match status" value="1"/>
</dbReference>
<dbReference type="InterPro" id="IPR022754">
    <property type="entry name" value="DNA_pol_III_gamma-3"/>
</dbReference>
<dbReference type="InterPro" id="IPR003593">
    <property type="entry name" value="AAA+_ATPase"/>
</dbReference>
<evidence type="ECO:0000256" key="10">
    <source>
        <dbReference type="ARBA" id="ARBA00022932"/>
    </source>
</evidence>
<dbReference type="Gene3D" id="3.40.50.300">
    <property type="entry name" value="P-loop containing nucleotide triphosphate hydrolases"/>
    <property type="match status" value="1"/>
</dbReference>
<keyword evidence="6" id="KW-0479">Metal-binding</keyword>
<evidence type="ECO:0000313" key="15">
    <source>
        <dbReference type="Proteomes" id="UP001235840"/>
    </source>
</evidence>
<dbReference type="SUPFAM" id="SSF52540">
    <property type="entry name" value="P-loop containing nucleoside triphosphate hydrolases"/>
    <property type="match status" value="1"/>
</dbReference>
<dbReference type="GO" id="GO:0003887">
    <property type="term" value="F:DNA-directed DNA polymerase activity"/>
    <property type="evidence" value="ECO:0007669"/>
    <property type="project" value="UniProtKB-EC"/>
</dbReference>
<dbReference type="CDD" id="cd18137">
    <property type="entry name" value="HLD_clamp_pol_III_gamma_tau"/>
    <property type="match status" value="1"/>
</dbReference>
<dbReference type="Pfam" id="PF22608">
    <property type="entry name" value="DNAX_ATPase_lid"/>
    <property type="match status" value="1"/>
</dbReference>
<dbReference type="InterPro" id="IPR012763">
    <property type="entry name" value="DNA_pol_III_sug/sutau_N"/>
</dbReference>
<evidence type="ECO:0000256" key="7">
    <source>
        <dbReference type="ARBA" id="ARBA00022741"/>
    </source>
</evidence>
<keyword evidence="7" id="KW-0547">Nucleotide-binding</keyword>
<keyword evidence="8" id="KW-0862">Zinc</keyword>
<name>A0ABT9W2R2_9BACI</name>
<keyword evidence="5" id="KW-0235">DNA replication</keyword>
<keyword evidence="4 14" id="KW-0548">Nucleotidyltransferase</keyword>
<dbReference type="Pfam" id="PF20964">
    <property type="entry name" value="DnaX_C"/>
    <property type="match status" value="1"/>
</dbReference>
<dbReference type="EMBL" id="JAUSTY010000017">
    <property type="protein sequence ID" value="MDQ0167545.1"/>
    <property type="molecule type" value="Genomic_DNA"/>
</dbReference>
<protein>
    <recommendedName>
        <fullName evidence="2">DNA-directed DNA polymerase</fullName>
        <ecNumber evidence="2">2.7.7.7</ecNumber>
    </recommendedName>
</protein>
<dbReference type="Pfam" id="PF12169">
    <property type="entry name" value="DNA_pol3_gamma3"/>
    <property type="match status" value="1"/>
</dbReference>
<comment type="catalytic activity">
    <reaction evidence="11">
        <text>DNA(n) + a 2'-deoxyribonucleoside 5'-triphosphate = DNA(n+1) + diphosphate</text>
        <dbReference type="Rhea" id="RHEA:22508"/>
        <dbReference type="Rhea" id="RHEA-COMP:17339"/>
        <dbReference type="Rhea" id="RHEA-COMP:17340"/>
        <dbReference type="ChEBI" id="CHEBI:33019"/>
        <dbReference type="ChEBI" id="CHEBI:61560"/>
        <dbReference type="ChEBI" id="CHEBI:173112"/>
        <dbReference type="EC" id="2.7.7.7"/>
    </reaction>
</comment>
<dbReference type="PRINTS" id="PR00300">
    <property type="entry name" value="CLPPROTEASEA"/>
</dbReference>